<dbReference type="Proteomes" id="UP000767446">
    <property type="component" value="Unassembled WGS sequence"/>
</dbReference>
<organism evidence="2 3">
    <name type="scientific">Gomphosphaeria aponina SAG 52.96 = DSM 107014</name>
    <dbReference type="NCBI Taxonomy" id="1521640"/>
    <lineage>
        <taxon>Bacteria</taxon>
        <taxon>Bacillati</taxon>
        <taxon>Cyanobacteriota</taxon>
        <taxon>Cyanophyceae</taxon>
        <taxon>Oscillatoriophycideae</taxon>
        <taxon>Chroococcales</taxon>
        <taxon>Gomphosphaeriaceae</taxon>
        <taxon>Gomphosphaeria</taxon>
    </lineage>
</organism>
<dbReference type="GO" id="GO:0016757">
    <property type="term" value="F:glycosyltransferase activity"/>
    <property type="evidence" value="ECO:0007669"/>
    <property type="project" value="UniProtKB-KW"/>
</dbReference>
<dbReference type="EC" id="2.4.-.-" evidence="2"/>
<dbReference type="SUPFAM" id="SSF53756">
    <property type="entry name" value="UDP-Glycosyltransferase/glycogen phosphorylase"/>
    <property type="match status" value="1"/>
</dbReference>
<keyword evidence="2" id="KW-0808">Transferase</keyword>
<evidence type="ECO:0000313" key="2">
    <source>
        <dbReference type="EMBL" id="MBR8829537.1"/>
    </source>
</evidence>
<protein>
    <submittedName>
        <fullName evidence="2">Glycosyltransferase</fullName>
        <ecNumber evidence="2">2.4.-.-</ecNumber>
    </submittedName>
</protein>
<comment type="caution">
    <text evidence="2">The sequence shown here is derived from an EMBL/GenBank/DDBJ whole genome shotgun (WGS) entry which is preliminary data.</text>
</comment>
<dbReference type="EMBL" id="JADQBC010000144">
    <property type="protein sequence ID" value="MBR8829537.1"/>
    <property type="molecule type" value="Genomic_DNA"/>
</dbReference>
<proteinExistence type="predicted"/>
<sequence length="382" mass="43633">MPKKRILYIQYTNPAGYPPLEHSSRILANDGWEVLFLGTGAKGANSLQFPEHPQITVLQIPFCEAGWRQKLHYLRYCVWVLMWVVRWQPQWIYASDILVCPIAYFLTLVANTQVIYHEHDSPNSVANNIFMAWCLKTRKLLGDRAKFCILPNQGRIDKFISETKTSKQVFCVWNCPRLDEVSPQRGDYKDNESIWLLYHGSIVPARLPLSVIKTLKHLPDIIKLRIIGYETVGTTGYINQIKALGTQIGVDERLEVIDAMPRSELLKWVMKSDIGLALMPVGSDDTNLVAMTGASNKVFDYLASGLPLIVSNLLDWDKMYVETGYGLACDPEDVNSIVNAVQWFINHPEEMRAMGERGRQKILADWNYEKQFQPIAEILNQS</sequence>
<dbReference type="Pfam" id="PF13524">
    <property type="entry name" value="Glyco_trans_1_2"/>
    <property type="match status" value="1"/>
</dbReference>
<name>A0A941GTH7_9CHRO</name>
<gene>
    <name evidence="2" type="ORF">DSM107014_16845</name>
</gene>
<reference evidence="2" key="1">
    <citation type="submission" date="2021-02" db="EMBL/GenBank/DDBJ databases">
        <title>Metagenome analyses of Stigonema ocellatum DSM 106950, Chlorogloea purpurea SAG 13.99 and Gomphosphaeria aponina DSM 107014.</title>
        <authorList>
            <person name="Marter P."/>
            <person name="Huang S."/>
        </authorList>
    </citation>
    <scope>NUCLEOTIDE SEQUENCE</scope>
    <source>
        <strain evidence="2">JP213</strain>
    </source>
</reference>
<dbReference type="Gene3D" id="3.40.50.2000">
    <property type="entry name" value="Glycogen Phosphorylase B"/>
    <property type="match status" value="1"/>
</dbReference>
<dbReference type="AlphaFoldDB" id="A0A941GTH7"/>
<accession>A0A941GTH7</accession>
<dbReference type="InterPro" id="IPR055259">
    <property type="entry name" value="YkvP/CgeB_Glyco_trans-like"/>
</dbReference>
<keyword evidence="2" id="KW-0328">Glycosyltransferase</keyword>
<evidence type="ECO:0000259" key="1">
    <source>
        <dbReference type="Pfam" id="PF13524"/>
    </source>
</evidence>
<feature type="domain" description="Spore protein YkvP/CgeB glycosyl transferase-like" evidence="1">
    <location>
        <begin position="212"/>
        <end position="375"/>
    </location>
</feature>
<evidence type="ECO:0000313" key="3">
    <source>
        <dbReference type="Proteomes" id="UP000767446"/>
    </source>
</evidence>
<dbReference type="PANTHER" id="PTHR12526">
    <property type="entry name" value="GLYCOSYLTRANSFERASE"/>
    <property type="match status" value="1"/>
</dbReference>